<dbReference type="Proteomes" id="UP001596413">
    <property type="component" value="Unassembled WGS sequence"/>
</dbReference>
<comment type="caution">
    <text evidence="2">The sequence shown here is derived from an EMBL/GenBank/DDBJ whole genome shotgun (WGS) entry which is preliminary data.</text>
</comment>
<keyword evidence="3" id="KW-1185">Reference proteome</keyword>
<sequence length="303" mass="31890">MREVCVIGGSRYFGRHLIDLLLAAGDRVTVVNRGSAPAPPGTDHVRADRDDAAALAGALGDRAFDAVIDQVCYTPAQAAVAARVFTGRAARYVMTSTMEVYAPPTSSALPPTTPGSPLREDAVDPAAWPVTGDLGDDPATRYAEGKRQAEAVLAAAALPTAFVRSAHVLGGGAQDFTGRLAHYTARIAAGEEVLVHPRPQPTVFVGHREIAEVLRWAAGADFTGPVNACSHGEWDAAALSGHIAARLGARPPRLRTARDGETPSPYSFDTYYAMDNSRAATLGFPFSRTSDWLDAAIDDAARA</sequence>
<accession>A0ABW2GHZ0</accession>
<reference evidence="3" key="1">
    <citation type="journal article" date="2019" name="Int. J. Syst. Evol. Microbiol.">
        <title>The Global Catalogue of Microorganisms (GCM) 10K type strain sequencing project: providing services to taxonomists for standard genome sequencing and annotation.</title>
        <authorList>
            <consortium name="The Broad Institute Genomics Platform"/>
            <consortium name="The Broad Institute Genome Sequencing Center for Infectious Disease"/>
            <person name="Wu L."/>
            <person name="Ma J."/>
        </authorList>
    </citation>
    <scope>NUCLEOTIDE SEQUENCE [LARGE SCALE GENOMIC DNA]</scope>
    <source>
        <strain evidence="3">CGMCC 1.13681</strain>
    </source>
</reference>
<dbReference type="SUPFAM" id="SSF51735">
    <property type="entry name" value="NAD(P)-binding Rossmann-fold domains"/>
    <property type="match status" value="1"/>
</dbReference>
<dbReference type="Gene3D" id="3.40.50.720">
    <property type="entry name" value="NAD(P)-binding Rossmann-like Domain"/>
    <property type="match status" value="1"/>
</dbReference>
<evidence type="ECO:0000259" key="1">
    <source>
        <dbReference type="Pfam" id="PF01370"/>
    </source>
</evidence>
<dbReference type="EMBL" id="JBHSZO010000032">
    <property type="protein sequence ID" value="MFC7220333.1"/>
    <property type="molecule type" value="Genomic_DNA"/>
</dbReference>
<feature type="domain" description="NAD-dependent epimerase/dehydratase" evidence="1">
    <location>
        <begin position="4"/>
        <end position="195"/>
    </location>
</feature>
<gene>
    <name evidence="2" type="ORF">ACFQLX_19505</name>
</gene>
<protein>
    <submittedName>
        <fullName evidence="2">NAD-dependent epimerase/dehydratase family protein</fullName>
    </submittedName>
</protein>
<dbReference type="InterPro" id="IPR001509">
    <property type="entry name" value="Epimerase_deHydtase"/>
</dbReference>
<dbReference type="Pfam" id="PF01370">
    <property type="entry name" value="Epimerase"/>
    <property type="match status" value="1"/>
</dbReference>
<evidence type="ECO:0000313" key="3">
    <source>
        <dbReference type="Proteomes" id="UP001596413"/>
    </source>
</evidence>
<evidence type="ECO:0000313" key="2">
    <source>
        <dbReference type="EMBL" id="MFC7220333.1"/>
    </source>
</evidence>
<dbReference type="PANTHER" id="PTHR43245">
    <property type="entry name" value="BIFUNCTIONAL POLYMYXIN RESISTANCE PROTEIN ARNA"/>
    <property type="match status" value="1"/>
</dbReference>
<dbReference type="InterPro" id="IPR050177">
    <property type="entry name" value="Lipid_A_modif_metabolic_enz"/>
</dbReference>
<name>A0ABW2GHZ0_9ACTN</name>
<dbReference type="RefSeq" id="WP_386416933.1">
    <property type="nucleotide sequence ID" value="NZ_JBHSZO010000032.1"/>
</dbReference>
<organism evidence="2 3">
    <name type="scientific">Streptomyces polyrhachis</name>
    <dbReference type="NCBI Taxonomy" id="1282885"/>
    <lineage>
        <taxon>Bacteria</taxon>
        <taxon>Bacillati</taxon>
        <taxon>Actinomycetota</taxon>
        <taxon>Actinomycetes</taxon>
        <taxon>Kitasatosporales</taxon>
        <taxon>Streptomycetaceae</taxon>
        <taxon>Streptomyces</taxon>
    </lineage>
</organism>
<dbReference type="PANTHER" id="PTHR43245:SF13">
    <property type="entry name" value="UDP-D-APIOSE_UDP-D-XYLOSE SYNTHASE 2"/>
    <property type="match status" value="1"/>
</dbReference>
<proteinExistence type="predicted"/>
<dbReference type="InterPro" id="IPR036291">
    <property type="entry name" value="NAD(P)-bd_dom_sf"/>
</dbReference>